<reference evidence="2 3" key="1">
    <citation type="submission" date="2020-01" db="EMBL/GenBank/DDBJ databases">
        <authorList>
            <consortium name="DOE Joint Genome Institute"/>
            <person name="Haridas S."/>
            <person name="Albert R."/>
            <person name="Binder M."/>
            <person name="Bloem J."/>
            <person name="Labutti K."/>
            <person name="Salamov A."/>
            <person name="Andreopoulos B."/>
            <person name="Baker S.E."/>
            <person name="Barry K."/>
            <person name="Bills G."/>
            <person name="Bluhm B.H."/>
            <person name="Cannon C."/>
            <person name="Castanera R."/>
            <person name="Culley D.E."/>
            <person name="Daum C."/>
            <person name="Ezra D."/>
            <person name="Gonzalez J.B."/>
            <person name="Henrissat B."/>
            <person name="Kuo A."/>
            <person name="Liang C."/>
            <person name="Lipzen A."/>
            <person name="Lutzoni F."/>
            <person name="Magnuson J."/>
            <person name="Mondo S."/>
            <person name="Nolan M."/>
            <person name="Ohm R."/>
            <person name="Pangilinan J."/>
            <person name="Park H.-J.H."/>
            <person name="Ramirez L."/>
            <person name="Alfaro M."/>
            <person name="Sun H."/>
            <person name="Tritt A."/>
            <person name="Yoshinaga Y."/>
            <person name="Zwiers L.-H.L."/>
            <person name="Turgeon B.G."/>
            <person name="Goodwin S.B."/>
            <person name="Spatafora J.W."/>
            <person name="Crous P.W."/>
            <person name="Grigoriev I.V."/>
        </authorList>
    </citation>
    <scope>NUCLEOTIDE SEQUENCE [LARGE SCALE GENOMIC DNA]</scope>
    <source>
        <strain evidence="2 3">CBS 611.86</strain>
    </source>
</reference>
<feature type="region of interest" description="Disordered" evidence="1">
    <location>
        <begin position="137"/>
        <end position="166"/>
    </location>
</feature>
<gene>
    <name evidence="2" type="ORF">BDV95DRAFT_501768</name>
</gene>
<organism evidence="2 3">
    <name type="scientific">Massariosphaeria phaeospora</name>
    <dbReference type="NCBI Taxonomy" id="100035"/>
    <lineage>
        <taxon>Eukaryota</taxon>
        <taxon>Fungi</taxon>
        <taxon>Dikarya</taxon>
        <taxon>Ascomycota</taxon>
        <taxon>Pezizomycotina</taxon>
        <taxon>Dothideomycetes</taxon>
        <taxon>Pleosporomycetidae</taxon>
        <taxon>Pleosporales</taxon>
        <taxon>Pleosporales incertae sedis</taxon>
        <taxon>Massariosphaeria</taxon>
    </lineage>
</organism>
<keyword evidence="3" id="KW-1185">Reference proteome</keyword>
<comment type="caution">
    <text evidence="2">The sequence shown here is derived from an EMBL/GenBank/DDBJ whole genome shotgun (WGS) entry which is preliminary data.</text>
</comment>
<name>A0A7C8M427_9PLEO</name>
<evidence type="ECO:0000313" key="3">
    <source>
        <dbReference type="Proteomes" id="UP000481861"/>
    </source>
</evidence>
<feature type="compositionally biased region" description="Basic and acidic residues" evidence="1">
    <location>
        <begin position="137"/>
        <end position="147"/>
    </location>
</feature>
<accession>A0A7C8M427</accession>
<sequence>MSWTWAVQQINRSLEQLGNWYYEFMHRAEQAFQALHERVSYLEDRQAWQGPSDEQVERILRKILAERFADAGVQRVENPNVMKASDYFVERPKDASVPKTIPMDVTSLQVDPSAVPSKAYQQTLEMLQDGLDEFPHVDLHKSADKHPSGFKVPRLPNTQHQTKQWS</sequence>
<dbReference type="OrthoDB" id="3735750at2759"/>
<feature type="compositionally biased region" description="Polar residues" evidence="1">
    <location>
        <begin position="156"/>
        <end position="166"/>
    </location>
</feature>
<evidence type="ECO:0000313" key="2">
    <source>
        <dbReference type="EMBL" id="KAF2867858.1"/>
    </source>
</evidence>
<protein>
    <submittedName>
        <fullName evidence="2">Uncharacterized protein</fullName>
    </submittedName>
</protein>
<dbReference type="EMBL" id="JAADJZ010000021">
    <property type="protein sequence ID" value="KAF2867858.1"/>
    <property type="molecule type" value="Genomic_DNA"/>
</dbReference>
<dbReference type="AlphaFoldDB" id="A0A7C8M427"/>
<dbReference type="Proteomes" id="UP000481861">
    <property type="component" value="Unassembled WGS sequence"/>
</dbReference>
<evidence type="ECO:0000256" key="1">
    <source>
        <dbReference type="SAM" id="MobiDB-lite"/>
    </source>
</evidence>
<proteinExistence type="predicted"/>